<dbReference type="CDD" id="cd00093">
    <property type="entry name" value="HTH_XRE"/>
    <property type="match status" value="1"/>
</dbReference>
<dbReference type="RefSeq" id="WP_071930025.1">
    <property type="nucleotide sequence ID" value="NZ_CP018082.1"/>
</dbReference>
<protein>
    <recommendedName>
        <fullName evidence="1">MmyB-like transcription regulator ligand binding domain-containing protein</fullName>
    </recommendedName>
</protein>
<dbReference type="Proteomes" id="UP000183810">
    <property type="component" value="Chromosome"/>
</dbReference>
<dbReference type="Pfam" id="PF17765">
    <property type="entry name" value="MLTR_LBD"/>
    <property type="match status" value="1"/>
</dbReference>
<dbReference type="InterPro" id="IPR041413">
    <property type="entry name" value="MLTR_LBD"/>
</dbReference>
<name>A0A1J0VXN1_9NOCA</name>
<feature type="domain" description="MmyB-like transcription regulator ligand binding" evidence="1">
    <location>
        <begin position="116"/>
        <end position="210"/>
    </location>
</feature>
<dbReference type="KEGG" id="nsl:BOX37_26195"/>
<evidence type="ECO:0000313" key="2">
    <source>
        <dbReference type="EMBL" id="APE36840.1"/>
    </source>
</evidence>
<proteinExistence type="predicted"/>
<dbReference type="OrthoDB" id="4560677at2"/>
<sequence length="257" mass="29798">MFNPPLLPGMPDFHDSVEYLRHNRNLSRESTAQKAGISSTHLNELIWQRKMPGSTVFDKLVWFFGLTPAQRRHMEELMQPSGLLLSTDELRRRLTDQGVQAHLDYLDQHEILGGYLDPLQTVLQGNEVLHRIMPGLDKADHNVIRWMLTPAARDRVYGWHGELLYLVRNLRTVLARYRDDPRAQELFYTLRKDIAFRNAWDGTPMQVRYNWPRTTPMRLRIPGIRQPLALNLEINEYGTCSTVLIVHGLYSTAAIAC</sequence>
<accession>A0A1J0VXN1</accession>
<dbReference type="Gene3D" id="3.30.450.180">
    <property type="match status" value="1"/>
</dbReference>
<keyword evidence="3" id="KW-1185">Reference proteome</keyword>
<evidence type="ECO:0000259" key="1">
    <source>
        <dbReference type="Pfam" id="PF17765"/>
    </source>
</evidence>
<dbReference type="EMBL" id="CP018082">
    <property type="protein sequence ID" value="APE36840.1"/>
    <property type="molecule type" value="Genomic_DNA"/>
</dbReference>
<dbReference type="PANTHER" id="PTHR35010:SF4">
    <property type="entry name" value="BLL5781 PROTEIN"/>
    <property type="match status" value="1"/>
</dbReference>
<gene>
    <name evidence="2" type="ORF">BOX37_26195</name>
</gene>
<dbReference type="AlphaFoldDB" id="A0A1J0VXN1"/>
<reference evidence="2" key="1">
    <citation type="submission" date="2016-11" db="EMBL/GenBank/DDBJ databases">
        <authorList>
            <person name="Jaros S."/>
            <person name="Januszkiewicz K."/>
            <person name="Wedrychowicz H."/>
        </authorList>
    </citation>
    <scope>NUCLEOTIDE SEQUENCE [LARGE SCALE GENOMIC DNA]</scope>
    <source>
        <strain evidence="2">Y48</strain>
    </source>
</reference>
<dbReference type="InterPro" id="IPR001387">
    <property type="entry name" value="Cro/C1-type_HTH"/>
</dbReference>
<dbReference type="PANTHER" id="PTHR35010">
    <property type="entry name" value="BLL4672 PROTEIN-RELATED"/>
    <property type="match status" value="1"/>
</dbReference>
<evidence type="ECO:0000313" key="3">
    <source>
        <dbReference type="Proteomes" id="UP000183810"/>
    </source>
</evidence>
<organism evidence="2 3">
    <name type="scientific">Nocardia mangyaensis</name>
    <dbReference type="NCBI Taxonomy" id="2213200"/>
    <lineage>
        <taxon>Bacteria</taxon>
        <taxon>Bacillati</taxon>
        <taxon>Actinomycetota</taxon>
        <taxon>Actinomycetes</taxon>
        <taxon>Mycobacteriales</taxon>
        <taxon>Nocardiaceae</taxon>
        <taxon>Nocardia</taxon>
    </lineage>
</organism>